<dbReference type="InterPro" id="IPR025521">
    <property type="entry name" value="Neprosin_propep"/>
</dbReference>
<evidence type="ECO:0000259" key="1">
    <source>
        <dbReference type="PROSITE" id="PS52045"/>
    </source>
</evidence>
<reference evidence="2" key="2">
    <citation type="submission" date="2023-06" db="EMBL/GenBank/DDBJ databases">
        <authorList>
            <person name="Ma L."/>
            <person name="Liu K.-W."/>
            <person name="Li Z."/>
            <person name="Hsiao Y.-Y."/>
            <person name="Qi Y."/>
            <person name="Fu T."/>
            <person name="Tang G."/>
            <person name="Zhang D."/>
            <person name="Sun W.-H."/>
            <person name="Liu D.-K."/>
            <person name="Li Y."/>
            <person name="Chen G.-Z."/>
            <person name="Liu X.-D."/>
            <person name="Liao X.-Y."/>
            <person name="Jiang Y.-T."/>
            <person name="Yu X."/>
            <person name="Hao Y."/>
            <person name="Huang J."/>
            <person name="Zhao X.-W."/>
            <person name="Ke S."/>
            <person name="Chen Y.-Y."/>
            <person name="Wu W.-L."/>
            <person name="Hsu J.-L."/>
            <person name="Lin Y.-F."/>
            <person name="Huang M.-D."/>
            <person name="Li C.-Y."/>
            <person name="Huang L."/>
            <person name="Wang Z.-W."/>
            <person name="Zhao X."/>
            <person name="Zhong W.-Y."/>
            <person name="Peng D.-H."/>
            <person name="Ahmad S."/>
            <person name="Lan S."/>
            <person name="Zhang J.-S."/>
            <person name="Tsai W.-C."/>
            <person name="Van De Peer Y."/>
            <person name="Liu Z.-J."/>
        </authorList>
    </citation>
    <scope>NUCLEOTIDE SEQUENCE</scope>
    <source>
        <strain evidence="2">SCP</strain>
        <tissue evidence="2">Leaves</tissue>
    </source>
</reference>
<organism evidence="2 3">
    <name type="scientific">Acorus gramineus</name>
    <name type="common">Dwarf sweet flag</name>
    <dbReference type="NCBI Taxonomy" id="55184"/>
    <lineage>
        <taxon>Eukaryota</taxon>
        <taxon>Viridiplantae</taxon>
        <taxon>Streptophyta</taxon>
        <taxon>Embryophyta</taxon>
        <taxon>Tracheophyta</taxon>
        <taxon>Spermatophyta</taxon>
        <taxon>Magnoliopsida</taxon>
        <taxon>Liliopsida</taxon>
        <taxon>Acoraceae</taxon>
        <taxon>Acorus</taxon>
    </lineage>
</organism>
<dbReference type="InterPro" id="IPR004314">
    <property type="entry name" value="Neprosin"/>
</dbReference>
<name>A0AAV9ATB1_ACOGR</name>
<dbReference type="PROSITE" id="PS52045">
    <property type="entry name" value="NEPROSIN_PEP_CD"/>
    <property type="match status" value="1"/>
</dbReference>
<dbReference type="AlphaFoldDB" id="A0AAV9ATB1"/>
<evidence type="ECO:0000313" key="2">
    <source>
        <dbReference type="EMBL" id="KAK1267599.1"/>
    </source>
</evidence>
<evidence type="ECO:0000313" key="3">
    <source>
        <dbReference type="Proteomes" id="UP001179952"/>
    </source>
</evidence>
<keyword evidence="3" id="KW-1185">Reference proteome</keyword>
<dbReference type="Proteomes" id="UP001179952">
    <property type="component" value="Unassembled WGS sequence"/>
</dbReference>
<dbReference type="EMBL" id="JAUJYN010000007">
    <property type="protein sequence ID" value="KAK1267599.1"/>
    <property type="molecule type" value="Genomic_DNA"/>
</dbReference>
<comment type="caution">
    <text evidence="2">The sequence shown here is derived from an EMBL/GenBank/DDBJ whole genome shotgun (WGS) entry which is preliminary data.</text>
</comment>
<dbReference type="PANTHER" id="PTHR31589:SF111">
    <property type="entry name" value="NEPROSIN DOMAIN-CONTAINING PROTEIN"/>
    <property type="match status" value="1"/>
</dbReference>
<gene>
    <name evidence="2" type="ORF">QJS04_geneDACA002505</name>
</gene>
<proteinExistence type="predicted"/>
<dbReference type="InterPro" id="IPR053168">
    <property type="entry name" value="Glutamic_endopeptidase"/>
</dbReference>
<accession>A0AAV9ATB1</accession>
<reference evidence="2" key="1">
    <citation type="journal article" date="2023" name="Nat. Commun.">
        <title>Diploid and tetraploid genomes of Acorus and the evolution of monocots.</title>
        <authorList>
            <person name="Ma L."/>
            <person name="Liu K.W."/>
            <person name="Li Z."/>
            <person name="Hsiao Y.Y."/>
            <person name="Qi Y."/>
            <person name="Fu T."/>
            <person name="Tang G.D."/>
            <person name="Zhang D."/>
            <person name="Sun W.H."/>
            <person name="Liu D.K."/>
            <person name="Li Y."/>
            <person name="Chen G.Z."/>
            <person name="Liu X.D."/>
            <person name="Liao X.Y."/>
            <person name="Jiang Y.T."/>
            <person name="Yu X."/>
            <person name="Hao Y."/>
            <person name="Huang J."/>
            <person name="Zhao X.W."/>
            <person name="Ke S."/>
            <person name="Chen Y.Y."/>
            <person name="Wu W.L."/>
            <person name="Hsu J.L."/>
            <person name="Lin Y.F."/>
            <person name="Huang M.D."/>
            <person name="Li C.Y."/>
            <person name="Huang L."/>
            <person name="Wang Z.W."/>
            <person name="Zhao X."/>
            <person name="Zhong W.Y."/>
            <person name="Peng D.H."/>
            <person name="Ahmad S."/>
            <person name="Lan S."/>
            <person name="Zhang J.S."/>
            <person name="Tsai W.C."/>
            <person name="Van de Peer Y."/>
            <person name="Liu Z.J."/>
        </authorList>
    </citation>
    <scope>NUCLEOTIDE SEQUENCE</scope>
    <source>
        <strain evidence="2">SCP</strain>
    </source>
</reference>
<protein>
    <recommendedName>
        <fullName evidence="1">Neprosin PEP catalytic domain-containing protein</fullName>
    </recommendedName>
</protein>
<feature type="domain" description="Neprosin PEP catalytic" evidence="1">
    <location>
        <begin position="16"/>
        <end position="263"/>
    </location>
</feature>
<dbReference type="Pfam" id="PF14365">
    <property type="entry name" value="Neprosin_AP"/>
    <property type="match status" value="1"/>
</dbReference>
<sequence>MQSEDGDIIDCVDIYKQPAFDHPLLKNHTIQSGSCPKGTIPVRRVTKHDLSRAPYLQRYGMKEPETFRAVINGDSSIGLLPNHSVNIAIALGNSYHGGQVDLTVWNPFVEPDDYSTASMAFKSGPYDNFEAMEVGWMDIKTGNWWLQYGTNELVGYWPSSIFGPLGHMAVAVQWGGDVYSPKIGQKPHTHTGMGSGHYGMDTFGACSAAHMRVRDNSATEYRPEKLATIIDEFDCYNYIFYPGHGEDRSFYFGGPGGKDFLCQ</sequence>
<dbReference type="Pfam" id="PF03080">
    <property type="entry name" value="Neprosin"/>
    <property type="match status" value="1"/>
</dbReference>
<dbReference type="PANTHER" id="PTHR31589">
    <property type="entry name" value="PROTEIN, PUTATIVE (DUF239)-RELATED-RELATED"/>
    <property type="match status" value="1"/>
</dbReference>